<dbReference type="Pfam" id="PF01841">
    <property type="entry name" value="Transglut_core"/>
    <property type="match status" value="1"/>
</dbReference>
<dbReference type="InterPro" id="IPR002931">
    <property type="entry name" value="Transglutaminase-like"/>
</dbReference>
<dbReference type="SMART" id="SM00460">
    <property type="entry name" value="TGc"/>
    <property type="match status" value="1"/>
</dbReference>
<dbReference type="EMBL" id="LAZR01000635">
    <property type="protein sequence ID" value="KKN62084.1"/>
    <property type="molecule type" value="Genomic_DNA"/>
</dbReference>
<comment type="caution">
    <text evidence="2">The sequence shown here is derived from an EMBL/GenBank/DDBJ whole genome shotgun (WGS) entry which is preliminary data.</text>
</comment>
<dbReference type="PANTHER" id="PTHR33490">
    <property type="entry name" value="BLR5614 PROTEIN-RELATED"/>
    <property type="match status" value="1"/>
</dbReference>
<accession>A0A0F9S4T0</accession>
<sequence>MWLRTECDLSFEVTVPTPFILMLRPRSDLTQWVSRQTYTISPNVPVIEYTDSYGNLCQRLVAPVGKFSVKTSADVLTSTDTSGGSWVGYNEVETLPNDVLTYLLPSRYCESDRFVDMAHTIIANCAPGYEQVAAIEAWIRENVRFNPDSAYFQLSATEVNQSREGVCRELAHLAIALCRSLCIPARMVVGYLHGLIPMDLHAWFEAYVGGRWYTFDATQPNPYGERVTIAYGHDASDVATFTQFGPAVFPETMDVRVTEIKPSDAVNRRRKKAKK</sequence>
<dbReference type="InterPro" id="IPR038765">
    <property type="entry name" value="Papain-like_cys_pep_sf"/>
</dbReference>
<dbReference type="SUPFAM" id="SSF54001">
    <property type="entry name" value="Cysteine proteinases"/>
    <property type="match status" value="1"/>
</dbReference>
<evidence type="ECO:0000313" key="2">
    <source>
        <dbReference type="EMBL" id="KKN62084.1"/>
    </source>
</evidence>
<proteinExistence type="predicted"/>
<dbReference type="Gene3D" id="2.60.40.2250">
    <property type="match status" value="1"/>
</dbReference>
<organism evidence="2">
    <name type="scientific">marine sediment metagenome</name>
    <dbReference type="NCBI Taxonomy" id="412755"/>
    <lineage>
        <taxon>unclassified sequences</taxon>
        <taxon>metagenomes</taxon>
        <taxon>ecological metagenomes</taxon>
    </lineage>
</organism>
<dbReference type="AlphaFoldDB" id="A0A0F9S4T0"/>
<reference evidence="2" key="1">
    <citation type="journal article" date="2015" name="Nature">
        <title>Complex archaea that bridge the gap between prokaryotes and eukaryotes.</title>
        <authorList>
            <person name="Spang A."/>
            <person name="Saw J.H."/>
            <person name="Jorgensen S.L."/>
            <person name="Zaremba-Niedzwiedzka K."/>
            <person name="Martijn J."/>
            <person name="Lind A.E."/>
            <person name="van Eijk R."/>
            <person name="Schleper C."/>
            <person name="Guy L."/>
            <person name="Ettema T.J."/>
        </authorList>
    </citation>
    <scope>NUCLEOTIDE SEQUENCE</scope>
</reference>
<protein>
    <recommendedName>
        <fullName evidence="1">Transglutaminase-like domain-containing protein</fullName>
    </recommendedName>
</protein>
<dbReference type="Gene3D" id="3.10.620.30">
    <property type="match status" value="1"/>
</dbReference>
<feature type="domain" description="Transglutaminase-like" evidence="1">
    <location>
        <begin position="159"/>
        <end position="219"/>
    </location>
</feature>
<name>A0A0F9S4T0_9ZZZZ</name>
<gene>
    <name evidence="2" type="ORF">LCGC14_0515260</name>
</gene>
<evidence type="ECO:0000259" key="1">
    <source>
        <dbReference type="SMART" id="SM00460"/>
    </source>
</evidence>
<dbReference type="PANTHER" id="PTHR33490:SF12">
    <property type="entry name" value="BLL5557 PROTEIN"/>
    <property type="match status" value="1"/>
</dbReference>